<dbReference type="PANTHER" id="PTHR38097">
    <property type="match status" value="1"/>
</dbReference>
<evidence type="ECO:0000256" key="2">
    <source>
        <dbReference type="ARBA" id="ARBA00022490"/>
    </source>
</evidence>
<organism evidence="7">
    <name type="scientific">mine drainage metagenome</name>
    <dbReference type="NCBI Taxonomy" id="410659"/>
    <lineage>
        <taxon>unclassified sequences</taxon>
        <taxon>metagenomes</taxon>
        <taxon>ecological metagenomes</taxon>
    </lineage>
</organism>
<dbReference type="EMBL" id="UOYP01000476">
    <property type="protein sequence ID" value="VAY89114.1"/>
    <property type="molecule type" value="Genomic_DNA"/>
</dbReference>
<feature type="domain" description="DNA-binding protein H-NS-like C-terminal" evidence="6">
    <location>
        <begin position="54"/>
        <end position="99"/>
    </location>
</feature>
<dbReference type="PANTHER" id="PTHR38097:SF2">
    <property type="entry name" value="DNA-BINDING PROTEIN STPA"/>
    <property type="match status" value="1"/>
</dbReference>
<sequence length="99" mass="10931">MMATYEELMAQAEELKQQANAVRQQEKQGVIAEIREKVARYGITAKELGLVGTRVAARSAGPGVRYRGPNGEIWNGKGRRPDWLKQATSAGRNKSDFAI</sequence>
<keyword evidence="4" id="KW-0175">Coiled coil</keyword>
<dbReference type="GO" id="GO:0005737">
    <property type="term" value="C:cytoplasm"/>
    <property type="evidence" value="ECO:0007669"/>
    <property type="project" value="UniProtKB-SubCell"/>
</dbReference>
<evidence type="ECO:0000313" key="7">
    <source>
        <dbReference type="EMBL" id="VAY89114.1"/>
    </source>
</evidence>
<evidence type="ECO:0000259" key="6">
    <source>
        <dbReference type="SMART" id="SM00528"/>
    </source>
</evidence>
<dbReference type="Pfam" id="PF00816">
    <property type="entry name" value="Histone_HNS"/>
    <property type="match status" value="1"/>
</dbReference>
<proteinExistence type="predicted"/>
<keyword evidence="2" id="KW-0963">Cytoplasm</keyword>
<evidence type="ECO:0000256" key="4">
    <source>
        <dbReference type="SAM" id="Coils"/>
    </source>
</evidence>
<comment type="subcellular location">
    <subcellularLocation>
        <location evidence="1">Cytoplasm</location>
    </subcellularLocation>
</comment>
<reference evidence="7" key="1">
    <citation type="submission" date="2018-10" db="EMBL/GenBank/DDBJ databases">
        <authorList>
            <person name="Plewniak F."/>
        </authorList>
    </citation>
    <scope>NUCLEOTIDE SEQUENCE</scope>
</reference>
<gene>
    <name evidence="7" type="ORF">CARN8_5270003</name>
</gene>
<feature type="coiled-coil region" evidence="4">
    <location>
        <begin position="2"/>
        <end position="29"/>
    </location>
</feature>
<protein>
    <submittedName>
        <fullName evidence="7">H-NS histone family protein</fullName>
    </submittedName>
</protein>
<keyword evidence="3" id="KW-0238">DNA-binding</keyword>
<feature type="region of interest" description="Disordered" evidence="5">
    <location>
        <begin position="77"/>
        <end position="99"/>
    </location>
</feature>
<accession>A0A3P3ZQZ9</accession>
<dbReference type="Gene3D" id="4.10.430.10">
    <property type="entry name" value="Histone-like protein H-NS, C-terminal domain"/>
    <property type="match status" value="1"/>
</dbReference>
<evidence type="ECO:0000256" key="1">
    <source>
        <dbReference type="ARBA" id="ARBA00004496"/>
    </source>
</evidence>
<dbReference type="SMART" id="SM00528">
    <property type="entry name" value="HNS"/>
    <property type="match status" value="1"/>
</dbReference>
<dbReference type="SUPFAM" id="SSF81273">
    <property type="entry name" value="H-NS histone-like proteins"/>
    <property type="match status" value="1"/>
</dbReference>
<evidence type="ECO:0000256" key="5">
    <source>
        <dbReference type="SAM" id="MobiDB-lite"/>
    </source>
</evidence>
<dbReference type="InterPro" id="IPR037150">
    <property type="entry name" value="H-NS_C_dom_sf"/>
</dbReference>
<name>A0A3P3ZQZ9_9ZZZZ</name>
<evidence type="ECO:0000256" key="3">
    <source>
        <dbReference type="ARBA" id="ARBA00023125"/>
    </source>
</evidence>
<dbReference type="InterPro" id="IPR027444">
    <property type="entry name" value="H-NS_C_dom"/>
</dbReference>
<dbReference type="AlphaFoldDB" id="A0A3P3ZQZ9"/>
<dbReference type="GO" id="GO:0003677">
    <property type="term" value="F:DNA binding"/>
    <property type="evidence" value="ECO:0007669"/>
    <property type="project" value="UniProtKB-KW"/>
</dbReference>